<reference evidence="1 2" key="1">
    <citation type="journal article" date="2022" name="Allergy">
        <title>Genome assembly and annotation of Periplaneta americana reveal a comprehensive cockroach allergen profile.</title>
        <authorList>
            <person name="Wang L."/>
            <person name="Xiong Q."/>
            <person name="Saelim N."/>
            <person name="Wang L."/>
            <person name="Nong W."/>
            <person name="Wan A.T."/>
            <person name="Shi M."/>
            <person name="Liu X."/>
            <person name="Cao Q."/>
            <person name="Hui J.H.L."/>
            <person name="Sookrung N."/>
            <person name="Leung T.F."/>
            <person name="Tungtrongchitr A."/>
            <person name="Tsui S.K.W."/>
        </authorList>
    </citation>
    <scope>NUCLEOTIDE SEQUENCE [LARGE SCALE GENOMIC DNA]</scope>
    <source>
        <strain evidence="1">PWHHKU_190912</strain>
    </source>
</reference>
<sequence length="86" mass="9881">MLSASQTSGFNAPNYVRKWGWLGHTLRRPPDDPARKALDWNLQGSRGIGRPKIPWKRTVLTEAKTMWKTWSEIKDWPGIESDGEAF</sequence>
<dbReference type="Proteomes" id="UP001148838">
    <property type="component" value="Unassembled WGS sequence"/>
</dbReference>
<comment type="caution">
    <text evidence="1">The sequence shown here is derived from an EMBL/GenBank/DDBJ whole genome shotgun (WGS) entry which is preliminary data.</text>
</comment>
<protein>
    <submittedName>
        <fullName evidence="1">Uncharacterized protein</fullName>
    </submittedName>
</protein>
<gene>
    <name evidence="1" type="ORF">ANN_11405</name>
</gene>
<name>A0ABQ8T4X3_PERAM</name>
<evidence type="ECO:0000313" key="1">
    <source>
        <dbReference type="EMBL" id="KAJ4441549.1"/>
    </source>
</evidence>
<evidence type="ECO:0000313" key="2">
    <source>
        <dbReference type="Proteomes" id="UP001148838"/>
    </source>
</evidence>
<accession>A0ABQ8T4X3</accession>
<dbReference type="EMBL" id="JAJSOF020000015">
    <property type="protein sequence ID" value="KAJ4441549.1"/>
    <property type="molecule type" value="Genomic_DNA"/>
</dbReference>
<proteinExistence type="predicted"/>
<keyword evidence="2" id="KW-1185">Reference proteome</keyword>
<organism evidence="1 2">
    <name type="scientific">Periplaneta americana</name>
    <name type="common">American cockroach</name>
    <name type="synonym">Blatta americana</name>
    <dbReference type="NCBI Taxonomy" id="6978"/>
    <lineage>
        <taxon>Eukaryota</taxon>
        <taxon>Metazoa</taxon>
        <taxon>Ecdysozoa</taxon>
        <taxon>Arthropoda</taxon>
        <taxon>Hexapoda</taxon>
        <taxon>Insecta</taxon>
        <taxon>Pterygota</taxon>
        <taxon>Neoptera</taxon>
        <taxon>Polyneoptera</taxon>
        <taxon>Dictyoptera</taxon>
        <taxon>Blattodea</taxon>
        <taxon>Blattoidea</taxon>
        <taxon>Blattidae</taxon>
        <taxon>Blattinae</taxon>
        <taxon>Periplaneta</taxon>
    </lineage>
</organism>